<protein>
    <submittedName>
        <fullName evidence="1">Unannotated protein</fullName>
    </submittedName>
</protein>
<evidence type="ECO:0000313" key="1">
    <source>
        <dbReference type="EMBL" id="CAB4897289.1"/>
    </source>
</evidence>
<reference evidence="1" key="1">
    <citation type="submission" date="2020-05" db="EMBL/GenBank/DDBJ databases">
        <authorList>
            <person name="Chiriac C."/>
            <person name="Salcher M."/>
            <person name="Ghai R."/>
            <person name="Kavagutti S V."/>
        </authorList>
    </citation>
    <scope>NUCLEOTIDE SEQUENCE</scope>
</reference>
<proteinExistence type="predicted"/>
<name>A0A6J7G0I3_9ZZZZ</name>
<accession>A0A6J7G0I3</accession>
<sequence>MANYYGTARTSYFLPKSRQELERELAPLPVTVVEHGTEPGLVAILCDDEGGWPSYLIDEDTDEDVEIDIVDLIGRHLADDHVAVVMEVGAEKLRYLTGYAVAVNNRLERRQIHLDDIYDLARQLGPKVGHASY</sequence>
<dbReference type="EMBL" id="CAFBMQ010000002">
    <property type="protein sequence ID" value="CAB4897289.1"/>
    <property type="molecule type" value="Genomic_DNA"/>
</dbReference>
<dbReference type="AlphaFoldDB" id="A0A6J7G0I3"/>
<organism evidence="1">
    <name type="scientific">freshwater metagenome</name>
    <dbReference type="NCBI Taxonomy" id="449393"/>
    <lineage>
        <taxon>unclassified sequences</taxon>
        <taxon>metagenomes</taxon>
        <taxon>ecological metagenomes</taxon>
    </lineage>
</organism>
<gene>
    <name evidence="1" type="ORF">UFOPK3609_00088</name>
</gene>